<dbReference type="PANTHER" id="PTHR15073:SF3">
    <property type="entry name" value="MAP7 DOMAIN-CONTAINING PROTEIN 2"/>
    <property type="match status" value="1"/>
</dbReference>
<evidence type="ECO:0000256" key="6">
    <source>
        <dbReference type="SAM" id="Coils"/>
    </source>
</evidence>
<feature type="compositionally biased region" description="Basic and acidic residues" evidence="7">
    <location>
        <begin position="647"/>
        <end position="663"/>
    </location>
</feature>
<feature type="region of interest" description="Disordered" evidence="7">
    <location>
        <begin position="521"/>
        <end position="697"/>
    </location>
</feature>
<dbReference type="InterPro" id="IPR051483">
    <property type="entry name" value="MAP7_domain-containing"/>
</dbReference>
<keyword evidence="9" id="KW-1185">Reference proteome</keyword>
<dbReference type="OrthoDB" id="9950098at2759"/>
<evidence type="ECO:0000256" key="5">
    <source>
        <dbReference type="ARBA" id="ARBA00023212"/>
    </source>
</evidence>
<evidence type="ECO:0000256" key="7">
    <source>
        <dbReference type="SAM" id="MobiDB-lite"/>
    </source>
</evidence>
<feature type="compositionally biased region" description="Basic and acidic residues" evidence="7">
    <location>
        <begin position="566"/>
        <end position="581"/>
    </location>
</feature>
<dbReference type="AlphaFoldDB" id="A0A9Q0DJE4"/>
<feature type="compositionally biased region" description="Polar residues" evidence="7">
    <location>
        <begin position="253"/>
        <end position="268"/>
    </location>
</feature>
<feature type="region of interest" description="Disordered" evidence="7">
    <location>
        <begin position="147"/>
        <end position="482"/>
    </location>
</feature>
<comment type="similarity">
    <text evidence="2">Belongs to the MAP7 family.</text>
</comment>
<dbReference type="InterPro" id="IPR008604">
    <property type="entry name" value="MAP7_fam"/>
</dbReference>
<evidence type="ECO:0000256" key="4">
    <source>
        <dbReference type="ARBA" id="ARBA00023054"/>
    </source>
</evidence>
<keyword evidence="5" id="KW-0206">Cytoskeleton</keyword>
<feature type="compositionally biased region" description="Basic and acidic residues" evidence="7">
    <location>
        <begin position="348"/>
        <end position="450"/>
    </location>
</feature>
<dbReference type="Pfam" id="PF05672">
    <property type="entry name" value="MAP7"/>
    <property type="match status" value="1"/>
</dbReference>
<evidence type="ECO:0000256" key="3">
    <source>
        <dbReference type="ARBA" id="ARBA00022490"/>
    </source>
</evidence>
<feature type="compositionally biased region" description="Polar residues" evidence="7">
    <location>
        <begin position="1"/>
        <end position="17"/>
    </location>
</feature>
<keyword evidence="3" id="KW-0963">Cytoplasm</keyword>
<comment type="subcellular location">
    <subcellularLocation>
        <location evidence="1">Cytoplasm</location>
        <location evidence="1">Cytoskeleton</location>
    </subcellularLocation>
</comment>
<reference evidence="8" key="1">
    <citation type="submission" date="2022-07" db="EMBL/GenBank/DDBJ databases">
        <title>Chromosome-level genome of Muraenolepis orangiensis.</title>
        <authorList>
            <person name="Kim J."/>
        </authorList>
    </citation>
    <scope>NUCLEOTIDE SEQUENCE</scope>
    <source>
        <strain evidence="8">KU_S4_2022</strain>
        <tissue evidence="8">Muscle</tissue>
    </source>
</reference>
<dbReference type="GO" id="GO:0015630">
    <property type="term" value="C:microtubule cytoskeleton"/>
    <property type="evidence" value="ECO:0007669"/>
    <property type="project" value="InterPro"/>
</dbReference>
<sequence length="767" mass="85866">MAKTVTTSPTSLMTAPSTERRPQINGHPSPLHLPTGHNNHHADALLEGYLKTDDRMRLAKERREEREKSLVARDQLIKEKERRARLQYERTVEERWRRLEEQRQKEEQRRAAVEEKRRQQLEEDKERLEALMKRSLERSLQLEQRNRRWTRGYPAAGAGDSGTPPPLSAASTLPHGIASPLPASSESAPCSPHRSPYRGTLNPADHNRACLQGGSQSTPNTPKKQRLRRDRQTASPAYGSPVRRPESPAHTGRQLTCPSSSRHQSNFVTDGDRSNSKRSGGHCEEPKMDAAAQRNTSAESPEPSPVQVERSKEKPLLDAGTSKSAANETSEKVTPPGKVSAGTTSAEEASRLLAERRRQAREHKELEERRQQQEREERMKAEKLRRELQERLRQEKEEREKREELQRQREEEQKEKQDKELTDKEREKCKEQDGEETERQRLERELLKLQEEEERQSRKKRIEEIMKRTRKGETDLKEGNVETLSLSIPGEIRTQVHTSDMANEQAIQKVTLQVRAQLAAQANMKNQGSPRREEGSAKNFPEQGPNPKAASTPQDAQVPKNAVAKAPEKQEADRKAEEKDVAQGSRPTKKEPSKQAEEAKAHQRESAVTNGNAKHEAKNQNRPGAATEVGKQNGVRVEGSGSGSSTPERRGHGASGEMKKDAMRASLTLLSVGRPAPPTITLEPLDVRGPGSGDEVQSMEVSPVSKEELISIPEFSPVNETQNHSVVSNSCALEDLLDLTGTAAYSRLTSEVHGGGGDLNKNLIRGV</sequence>
<evidence type="ECO:0008006" key="10">
    <source>
        <dbReference type="Google" id="ProtNLM"/>
    </source>
</evidence>
<organism evidence="8 9">
    <name type="scientific">Muraenolepis orangiensis</name>
    <name type="common">Patagonian moray cod</name>
    <dbReference type="NCBI Taxonomy" id="630683"/>
    <lineage>
        <taxon>Eukaryota</taxon>
        <taxon>Metazoa</taxon>
        <taxon>Chordata</taxon>
        <taxon>Craniata</taxon>
        <taxon>Vertebrata</taxon>
        <taxon>Euteleostomi</taxon>
        <taxon>Actinopterygii</taxon>
        <taxon>Neopterygii</taxon>
        <taxon>Teleostei</taxon>
        <taxon>Neoteleostei</taxon>
        <taxon>Acanthomorphata</taxon>
        <taxon>Zeiogadaria</taxon>
        <taxon>Gadariae</taxon>
        <taxon>Gadiformes</taxon>
        <taxon>Muraenolepidoidei</taxon>
        <taxon>Muraenolepididae</taxon>
        <taxon>Muraenolepis</taxon>
    </lineage>
</organism>
<feature type="coiled-coil region" evidence="6">
    <location>
        <begin position="89"/>
        <end position="145"/>
    </location>
</feature>
<evidence type="ECO:0000256" key="2">
    <source>
        <dbReference type="ARBA" id="ARBA00007525"/>
    </source>
</evidence>
<dbReference type="GO" id="GO:0000226">
    <property type="term" value="P:microtubule cytoskeleton organization"/>
    <property type="evidence" value="ECO:0007669"/>
    <property type="project" value="InterPro"/>
</dbReference>
<keyword evidence="4 6" id="KW-0175">Coiled coil</keyword>
<dbReference type="EMBL" id="JANIIK010000115">
    <property type="protein sequence ID" value="KAJ3589499.1"/>
    <property type="molecule type" value="Genomic_DNA"/>
</dbReference>
<feature type="non-terminal residue" evidence="8">
    <location>
        <position position="767"/>
    </location>
</feature>
<protein>
    <recommendedName>
        <fullName evidence="10">MAP7 domain-containing protein 2-like</fullName>
    </recommendedName>
</protein>
<gene>
    <name evidence="8" type="ORF">NHX12_010344</name>
</gene>
<feature type="compositionally biased region" description="Polar residues" evidence="7">
    <location>
        <begin position="213"/>
        <end position="222"/>
    </location>
</feature>
<accession>A0A9Q0DJE4</accession>
<feature type="compositionally biased region" description="Low complexity" evidence="7">
    <location>
        <begin position="178"/>
        <end position="192"/>
    </location>
</feature>
<evidence type="ECO:0000256" key="1">
    <source>
        <dbReference type="ARBA" id="ARBA00004245"/>
    </source>
</evidence>
<dbReference type="PANTHER" id="PTHR15073">
    <property type="entry name" value="MICROTUBULE-ASSOCIATED PROTEIN"/>
    <property type="match status" value="1"/>
</dbReference>
<dbReference type="Proteomes" id="UP001148018">
    <property type="component" value="Unassembled WGS sequence"/>
</dbReference>
<evidence type="ECO:0000313" key="8">
    <source>
        <dbReference type="EMBL" id="KAJ3589499.1"/>
    </source>
</evidence>
<feature type="compositionally biased region" description="Basic and acidic residues" evidence="7">
    <location>
        <begin position="461"/>
        <end position="480"/>
    </location>
</feature>
<feature type="compositionally biased region" description="Basic and acidic residues" evidence="7">
    <location>
        <begin position="588"/>
        <end position="605"/>
    </location>
</feature>
<name>A0A9Q0DJE4_9TELE</name>
<feature type="compositionally biased region" description="Basic and acidic residues" evidence="7">
    <location>
        <begin position="270"/>
        <end position="288"/>
    </location>
</feature>
<feature type="region of interest" description="Disordered" evidence="7">
    <location>
        <begin position="1"/>
        <end position="40"/>
    </location>
</feature>
<evidence type="ECO:0000313" key="9">
    <source>
        <dbReference type="Proteomes" id="UP001148018"/>
    </source>
</evidence>
<proteinExistence type="inferred from homology"/>
<comment type="caution">
    <text evidence="8">The sequence shown here is derived from an EMBL/GenBank/DDBJ whole genome shotgun (WGS) entry which is preliminary data.</text>
</comment>